<evidence type="ECO:0000259" key="3">
    <source>
        <dbReference type="PROSITE" id="PS50893"/>
    </source>
</evidence>
<dbReference type="HOGENOM" id="CLU_000604_1_2_7"/>
<dbReference type="GO" id="GO:0005524">
    <property type="term" value="F:ATP binding"/>
    <property type="evidence" value="ECO:0007669"/>
    <property type="project" value="UniProtKB-KW"/>
</dbReference>
<reference evidence="5" key="1">
    <citation type="submission" date="2012-06" db="EMBL/GenBank/DDBJ databases">
        <title>Complete sequence of chromosome of Desulfomonile tiedjei DSM 6799.</title>
        <authorList>
            <person name="Lucas S."/>
            <person name="Copeland A."/>
            <person name="Lapidus A."/>
            <person name="Glavina del Rio T."/>
            <person name="Dalin E."/>
            <person name="Tice H."/>
            <person name="Bruce D."/>
            <person name="Goodwin L."/>
            <person name="Pitluck S."/>
            <person name="Peters L."/>
            <person name="Ovchinnikova G."/>
            <person name="Zeytun A."/>
            <person name="Lu M."/>
            <person name="Kyrpides N."/>
            <person name="Mavromatis K."/>
            <person name="Ivanova N."/>
            <person name="Brettin T."/>
            <person name="Detter J.C."/>
            <person name="Han C."/>
            <person name="Larimer F."/>
            <person name="Land M."/>
            <person name="Hauser L."/>
            <person name="Markowitz V."/>
            <person name="Cheng J.-F."/>
            <person name="Hugenholtz P."/>
            <person name="Woyke T."/>
            <person name="Wu D."/>
            <person name="Spring S."/>
            <person name="Schroeder M."/>
            <person name="Brambilla E."/>
            <person name="Klenk H.-P."/>
            <person name="Eisen J.A."/>
        </authorList>
    </citation>
    <scope>NUCLEOTIDE SEQUENCE [LARGE SCALE GENOMIC DNA]</scope>
    <source>
        <strain evidence="5">ATCC 49306 / DSM 6799 / DCB-1</strain>
    </source>
</reference>
<evidence type="ECO:0000313" key="5">
    <source>
        <dbReference type="Proteomes" id="UP000006055"/>
    </source>
</evidence>
<dbReference type="OrthoDB" id="9805130at2"/>
<dbReference type="PROSITE" id="PS50893">
    <property type="entry name" value="ABC_TRANSPORTER_2"/>
    <property type="match status" value="1"/>
</dbReference>
<dbReference type="InterPro" id="IPR027417">
    <property type="entry name" value="P-loop_NTPase"/>
</dbReference>
<dbReference type="EMBL" id="CP003360">
    <property type="protein sequence ID" value="AFM27830.1"/>
    <property type="molecule type" value="Genomic_DNA"/>
</dbReference>
<dbReference type="PROSITE" id="PS00211">
    <property type="entry name" value="ABC_TRANSPORTER_1"/>
    <property type="match status" value="1"/>
</dbReference>
<dbReference type="SUPFAM" id="SSF52540">
    <property type="entry name" value="P-loop containing nucleoside triphosphate hydrolases"/>
    <property type="match status" value="1"/>
</dbReference>
<dbReference type="PANTHER" id="PTHR43038">
    <property type="entry name" value="ATP-BINDING CASSETTE, SUB-FAMILY H, MEMBER 1"/>
    <property type="match status" value="1"/>
</dbReference>
<keyword evidence="2" id="KW-0067">ATP-binding</keyword>
<name>I4CE39_DESTA</name>
<dbReference type="InterPro" id="IPR003439">
    <property type="entry name" value="ABC_transporter-like_ATP-bd"/>
</dbReference>
<dbReference type="eggNOG" id="COG1131">
    <property type="taxonomic scope" value="Bacteria"/>
</dbReference>
<dbReference type="KEGG" id="dti:Desti_5235"/>
<dbReference type="PANTHER" id="PTHR43038:SF3">
    <property type="entry name" value="ABC TRANSPORTER G FAMILY MEMBER 20 ISOFORM X1"/>
    <property type="match status" value="1"/>
</dbReference>
<dbReference type="PATRIC" id="fig|706587.4.peg.5911"/>
<protein>
    <submittedName>
        <fullName evidence="4">ABC-type multidrug transport system, ATPase component</fullName>
    </submittedName>
</protein>
<dbReference type="SMART" id="SM00382">
    <property type="entry name" value="AAA"/>
    <property type="match status" value="1"/>
</dbReference>
<sequence length="324" mass="36289">MNQNGKEIAVFAQDLTRIFGEFVAVDHIAFEVEKGEIFGFLGPNGAGKTTTIKILCGLLTPTSGVARVSGWDVATQYEEIKKHIGYMSQRFSLYEDLTVQENIEFFGGIYGLASGKRAERYKWVLEMSGLTDKKDTLTSDLALGWKQRLALGCAVLHEPPVLFLDEPTSGVDPLSRRTFWDLINDMAREGITVFVTTHYMEEAEYCNRLALMNRGRIVALGTPGQLKTEWMPESVLDLECDELMPAWELLQREDLFSEVAVFGNMLHIVTKNPEIAEDKAREILRNAGIRVSRIEPITPSLEDVFVTLTAKDINTGCTNGRSKK</sequence>
<keyword evidence="5" id="KW-1185">Reference proteome</keyword>
<dbReference type="GO" id="GO:0016887">
    <property type="term" value="F:ATP hydrolysis activity"/>
    <property type="evidence" value="ECO:0007669"/>
    <property type="project" value="InterPro"/>
</dbReference>
<evidence type="ECO:0000313" key="4">
    <source>
        <dbReference type="EMBL" id="AFM27830.1"/>
    </source>
</evidence>
<keyword evidence="1" id="KW-0547">Nucleotide-binding</keyword>
<dbReference type="InterPro" id="IPR017871">
    <property type="entry name" value="ABC_transporter-like_CS"/>
</dbReference>
<evidence type="ECO:0000256" key="2">
    <source>
        <dbReference type="ARBA" id="ARBA00022840"/>
    </source>
</evidence>
<dbReference type="Proteomes" id="UP000006055">
    <property type="component" value="Chromosome"/>
</dbReference>
<proteinExistence type="predicted"/>
<dbReference type="Pfam" id="PF00005">
    <property type="entry name" value="ABC_tran"/>
    <property type="match status" value="1"/>
</dbReference>
<accession>I4CE39</accession>
<dbReference type="RefSeq" id="WP_014812930.1">
    <property type="nucleotide sequence ID" value="NC_018025.1"/>
</dbReference>
<gene>
    <name evidence="4" type="ordered locus">Desti_5235</name>
</gene>
<organism evidence="4 5">
    <name type="scientific">Desulfomonile tiedjei (strain ATCC 49306 / DSM 6799 / DCB-1)</name>
    <dbReference type="NCBI Taxonomy" id="706587"/>
    <lineage>
        <taxon>Bacteria</taxon>
        <taxon>Pseudomonadati</taxon>
        <taxon>Thermodesulfobacteriota</taxon>
        <taxon>Desulfomonilia</taxon>
        <taxon>Desulfomonilales</taxon>
        <taxon>Desulfomonilaceae</taxon>
        <taxon>Desulfomonile</taxon>
    </lineage>
</organism>
<feature type="domain" description="ABC transporter" evidence="3">
    <location>
        <begin position="10"/>
        <end position="239"/>
    </location>
</feature>
<dbReference type="STRING" id="706587.Desti_5235"/>
<dbReference type="Gene3D" id="3.40.50.300">
    <property type="entry name" value="P-loop containing nucleotide triphosphate hydrolases"/>
    <property type="match status" value="1"/>
</dbReference>
<dbReference type="AlphaFoldDB" id="I4CE39"/>
<dbReference type="InterPro" id="IPR003593">
    <property type="entry name" value="AAA+_ATPase"/>
</dbReference>
<evidence type="ECO:0000256" key="1">
    <source>
        <dbReference type="ARBA" id="ARBA00022741"/>
    </source>
</evidence>